<evidence type="ECO:0000313" key="1">
    <source>
        <dbReference type="EMBL" id="JAH75301.1"/>
    </source>
</evidence>
<accession>A0A0E9VBA8</accession>
<reference evidence="1" key="1">
    <citation type="submission" date="2014-11" db="EMBL/GenBank/DDBJ databases">
        <authorList>
            <person name="Amaro Gonzalez C."/>
        </authorList>
    </citation>
    <scope>NUCLEOTIDE SEQUENCE</scope>
</reference>
<sequence>MMILIDYCSFVVLFSADSFLALCCLLKGHCFS</sequence>
<proteinExistence type="predicted"/>
<dbReference type="AlphaFoldDB" id="A0A0E9VBA8"/>
<protein>
    <submittedName>
        <fullName evidence="1">Uncharacterized protein</fullName>
    </submittedName>
</protein>
<name>A0A0E9VBA8_ANGAN</name>
<organism evidence="1">
    <name type="scientific">Anguilla anguilla</name>
    <name type="common">European freshwater eel</name>
    <name type="synonym">Muraena anguilla</name>
    <dbReference type="NCBI Taxonomy" id="7936"/>
    <lineage>
        <taxon>Eukaryota</taxon>
        <taxon>Metazoa</taxon>
        <taxon>Chordata</taxon>
        <taxon>Craniata</taxon>
        <taxon>Vertebrata</taxon>
        <taxon>Euteleostomi</taxon>
        <taxon>Actinopterygii</taxon>
        <taxon>Neopterygii</taxon>
        <taxon>Teleostei</taxon>
        <taxon>Anguilliformes</taxon>
        <taxon>Anguillidae</taxon>
        <taxon>Anguilla</taxon>
    </lineage>
</organism>
<dbReference type="EMBL" id="GBXM01033276">
    <property type="protein sequence ID" value="JAH75301.1"/>
    <property type="molecule type" value="Transcribed_RNA"/>
</dbReference>
<reference evidence="1" key="2">
    <citation type="journal article" date="2015" name="Fish Shellfish Immunol.">
        <title>Early steps in the European eel (Anguilla anguilla)-Vibrio vulnificus interaction in the gills: Role of the RtxA13 toxin.</title>
        <authorList>
            <person name="Callol A."/>
            <person name="Pajuelo D."/>
            <person name="Ebbesson L."/>
            <person name="Teles M."/>
            <person name="MacKenzie S."/>
            <person name="Amaro C."/>
        </authorList>
    </citation>
    <scope>NUCLEOTIDE SEQUENCE</scope>
</reference>